<proteinExistence type="predicted"/>
<reference evidence="1 2" key="1">
    <citation type="journal article" date="2014" name="Genome Announc.">
        <title>Complete Genome Sequence of Mycoplasma ovis Strain Michigan, a Hemoplasma of Sheep with Two Distinct 16S rRNA Genes.</title>
        <authorList>
            <person name="Deshuillers P.L."/>
            <person name="Santos A.P."/>
            <person name="do Nascimento N.C."/>
            <person name="Hampel J.A."/>
            <person name="Bergin I.L."/>
            <person name="Dyson M.C."/>
            <person name="Messick J.B."/>
        </authorList>
    </citation>
    <scope>NUCLEOTIDE SEQUENCE [LARGE SCALE GENOMIC DNA]</scope>
    <source>
        <strain evidence="1 2">Michigan</strain>
    </source>
</reference>
<sequence length="236" mass="28745">MKFFCKSQKDTTPRNTVRKRRGIFNLNNTERNVYKILVSSFNKKENYFSQSPIFKKYQEKILAIAIFLFITSPFFYQRKSERLFNFHWREYTKIFSKKDASHFLNCSVLYLLENSQFTKQDEKIVRIYLPQPAHSFNETYVLTIINKSTENDELNLLGVRFDKYLNLIYISLRLFEIIRYEICRDCSKVLELVKLSNIWKDKISEIFGFKSEYISFLYFLNLRVSKRNKWNKWFFN</sequence>
<accession>A0ABM5P0R9</accession>
<dbReference type="Proteomes" id="UP000018745">
    <property type="component" value="Chromosome"/>
</dbReference>
<dbReference type="EMBL" id="CP006935">
    <property type="protein sequence ID" value="AHC40014.1"/>
    <property type="molecule type" value="Genomic_DNA"/>
</dbReference>
<evidence type="ECO:0000313" key="2">
    <source>
        <dbReference type="Proteomes" id="UP000018745"/>
    </source>
</evidence>
<evidence type="ECO:0000313" key="1">
    <source>
        <dbReference type="EMBL" id="AHC40014.1"/>
    </source>
</evidence>
<protein>
    <submittedName>
        <fullName evidence="1">Uncharacterized protein</fullName>
    </submittedName>
</protein>
<keyword evidence="2" id="KW-1185">Reference proteome</keyword>
<gene>
    <name evidence="1" type="ORF">OVS_02970</name>
</gene>
<organism evidence="1 2">
    <name type="scientific">Mycoplasma ovis str. Michigan</name>
    <dbReference type="NCBI Taxonomy" id="1415773"/>
    <lineage>
        <taxon>Bacteria</taxon>
        <taxon>Bacillati</taxon>
        <taxon>Mycoplasmatota</taxon>
        <taxon>Mollicutes</taxon>
        <taxon>Mycoplasmataceae</taxon>
        <taxon>Mycoplasma</taxon>
    </lineage>
</organism>
<name>A0ABM5P0R9_9MOLU</name>
<dbReference type="RefSeq" id="WP_024071363.1">
    <property type="nucleotide sequence ID" value="NC_023062.1"/>
</dbReference>